<organism evidence="2 3">
    <name type="scientific">Prymnesium parvum</name>
    <name type="common">Toxic golden alga</name>
    <dbReference type="NCBI Taxonomy" id="97485"/>
    <lineage>
        <taxon>Eukaryota</taxon>
        <taxon>Haptista</taxon>
        <taxon>Haptophyta</taxon>
        <taxon>Prymnesiophyceae</taxon>
        <taxon>Prymnesiales</taxon>
        <taxon>Prymnesiaceae</taxon>
        <taxon>Prymnesium</taxon>
    </lineage>
</organism>
<evidence type="ECO:0000313" key="2">
    <source>
        <dbReference type="EMBL" id="KAL1526819.1"/>
    </source>
</evidence>
<proteinExistence type="predicted"/>
<dbReference type="Gene3D" id="2.60.120.10">
    <property type="entry name" value="Jelly Rolls"/>
    <property type="match status" value="1"/>
</dbReference>
<keyword evidence="3" id="KW-1185">Reference proteome</keyword>
<dbReference type="AlphaFoldDB" id="A0AB34JYL1"/>
<dbReference type="SUPFAM" id="SSF51206">
    <property type="entry name" value="cAMP-binding domain-like"/>
    <property type="match status" value="1"/>
</dbReference>
<reference evidence="2 3" key="1">
    <citation type="journal article" date="2024" name="Science">
        <title>Giant polyketide synthase enzymes in the biosynthesis of giant marine polyether toxins.</title>
        <authorList>
            <person name="Fallon T.R."/>
            <person name="Shende V.V."/>
            <person name="Wierzbicki I.H."/>
            <person name="Pendleton A.L."/>
            <person name="Watervoot N.F."/>
            <person name="Auber R.P."/>
            <person name="Gonzalez D.J."/>
            <person name="Wisecaver J.H."/>
            <person name="Moore B.S."/>
        </authorList>
    </citation>
    <scope>NUCLEOTIDE SEQUENCE [LARGE SCALE GENOMIC DNA]</scope>
    <source>
        <strain evidence="2 3">12B1</strain>
    </source>
</reference>
<dbReference type="EMBL" id="JBGBPQ010000003">
    <property type="protein sequence ID" value="KAL1526819.1"/>
    <property type="molecule type" value="Genomic_DNA"/>
</dbReference>
<accession>A0AB34JYL1</accession>
<evidence type="ECO:0000256" key="1">
    <source>
        <dbReference type="SAM" id="MobiDB-lite"/>
    </source>
</evidence>
<evidence type="ECO:0000313" key="3">
    <source>
        <dbReference type="Proteomes" id="UP001515480"/>
    </source>
</evidence>
<name>A0AB34JYL1_PRYPA</name>
<feature type="region of interest" description="Disordered" evidence="1">
    <location>
        <begin position="1"/>
        <end position="26"/>
    </location>
</feature>
<comment type="caution">
    <text evidence="2">The sequence shown here is derived from an EMBL/GenBank/DDBJ whole genome shotgun (WGS) entry which is preliminary data.</text>
</comment>
<dbReference type="Proteomes" id="UP001515480">
    <property type="component" value="Unassembled WGS sequence"/>
</dbReference>
<gene>
    <name evidence="2" type="ORF">AB1Y20_015511</name>
</gene>
<dbReference type="InterPro" id="IPR014710">
    <property type="entry name" value="RmlC-like_jellyroll"/>
</dbReference>
<protein>
    <recommendedName>
        <fullName evidence="4">Cyclic nucleotide-binding domain-containing protein</fullName>
    </recommendedName>
</protein>
<sequence length="579" mass="63053">MQRHSLGGKRSSTRQSKAEKRASGCRSQLVQAVSTCSSPAPRQGANRAKTRFTMAASWASNNAALLALKPSPALLEAADPLVRVLQARVGYRDEASVAAAAHAVAKLACVRGTTPAQLEPFIKNAARAAMLRMGQIVTLEDPIFEANHVFLVDGKLSCHLIVGKMEYPSASDRDGDQPLISLLMQGKSDEGKKPMSMERAAALALRLAEKRFGEVLAEYTTGVTLSEASTLLQSSLQRAVFVANTPSTLMLLPREELNTLLDEAMAKSSREHDEAMTWLSKAPSFEGCGTWLVGQMIKNSVRRTFAFGEEVTREGAHSNDLLLVCAGEVVLTTTAKPTHRVMSAGATSPRSLLRELPLRHLGPLQLIPCLPVHADLQEGVHFACSARVISAHATLLLLDCRYLGGVLQRSGERAERAERAGAPTLQHQRSSLSGRSHARKSIAPPPATERKEVWPDVAASLRVDAARIARLIDEAQPEVDVHGPWKGRGRGARIYQEPLRCAGHGQSLPEPTPHTWSKKQQKKLLPLLRGSIPLPWTQTRLYHPGQPLCRLLPFAPHYLPDHHPEGTVQPWLPRAGIKS</sequence>
<feature type="region of interest" description="Disordered" evidence="1">
    <location>
        <begin position="414"/>
        <end position="453"/>
    </location>
</feature>
<dbReference type="InterPro" id="IPR018490">
    <property type="entry name" value="cNMP-bd_dom_sf"/>
</dbReference>
<feature type="compositionally biased region" description="Polar residues" evidence="1">
    <location>
        <begin position="425"/>
        <end position="434"/>
    </location>
</feature>
<evidence type="ECO:0008006" key="4">
    <source>
        <dbReference type="Google" id="ProtNLM"/>
    </source>
</evidence>